<proteinExistence type="inferred from homology"/>
<name>G4Q6T6_ACIIR</name>
<reference evidence="4 5" key="1">
    <citation type="journal article" date="2011" name="J. Bacteriol.">
        <title>Complete genome sequence of Acidaminococcus intestini RYC-MR95, a Gram-negative bacterium from the phylum Firmicutes.</title>
        <authorList>
            <person name="D'Auria G."/>
            <person name="Galan J.C."/>
            <person name="Rodriguez-Alcayna M."/>
            <person name="Moya A."/>
            <person name="Baquero F."/>
            <person name="Latorre A."/>
        </authorList>
    </citation>
    <scope>NUCLEOTIDE SEQUENCE [LARGE SCALE GENOMIC DNA]</scope>
    <source>
        <strain evidence="4 5">RyC-MR95</strain>
    </source>
</reference>
<dbReference type="GO" id="GO:0008830">
    <property type="term" value="F:dTDP-4-dehydrorhamnose 3,5-epimerase activity"/>
    <property type="evidence" value="ECO:0007669"/>
    <property type="project" value="UniProtKB-UniRule"/>
</dbReference>
<evidence type="ECO:0000256" key="3">
    <source>
        <dbReference type="RuleBase" id="RU364069"/>
    </source>
</evidence>
<protein>
    <recommendedName>
        <fullName evidence="3">dTDP-4-dehydrorhamnose 3,5-epimerase</fullName>
        <ecNumber evidence="3">5.1.3.13</ecNumber>
    </recommendedName>
    <alternativeName>
        <fullName evidence="3">Thymidine diphospho-4-keto-rhamnose 3,5-epimerase</fullName>
    </alternativeName>
</protein>
<dbReference type="KEGG" id="ain:Acin_1007"/>
<dbReference type="STRING" id="568816.Acin_1007"/>
<dbReference type="GO" id="GO:0000271">
    <property type="term" value="P:polysaccharide biosynthetic process"/>
    <property type="evidence" value="ECO:0007669"/>
    <property type="project" value="TreeGrafter"/>
</dbReference>
<organism evidence="4 5">
    <name type="scientific">Acidaminococcus intestini (strain RyC-MR95)</name>
    <dbReference type="NCBI Taxonomy" id="568816"/>
    <lineage>
        <taxon>Bacteria</taxon>
        <taxon>Bacillati</taxon>
        <taxon>Bacillota</taxon>
        <taxon>Negativicutes</taxon>
        <taxon>Acidaminococcales</taxon>
        <taxon>Acidaminococcaceae</taxon>
        <taxon>Acidaminococcus</taxon>
    </lineage>
</organism>
<dbReference type="UniPathway" id="UPA00124"/>
<dbReference type="HOGENOM" id="CLU_090940_1_1_9"/>
<comment type="subunit">
    <text evidence="3">Homodimer.</text>
</comment>
<dbReference type="EC" id="5.1.3.13" evidence="3"/>
<evidence type="ECO:0000256" key="2">
    <source>
        <dbReference type="PIRSR" id="PIRSR600888-3"/>
    </source>
</evidence>
<gene>
    <name evidence="4" type="primary">rfbC</name>
    <name evidence="4" type="ordered locus">Acin_1007</name>
</gene>
<dbReference type="InterPro" id="IPR014710">
    <property type="entry name" value="RmlC-like_jellyroll"/>
</dbReference>
<dbReference type="Gene3D" id="2.60.120.10">
    <property type="entry name" value="Jelly Rolls"/>
    <property type="match status" value="1"/>
</dbReference>
<dbReference type="GO" id="GO:0019305">
    <property type="term" value="P:dTDP-rhamnose biosynthetic process"/>
    <property type="evidence" value="ECO:0007669"/>
    <property type="project" value="UniProtKB-UniRule"/>
</dbReference>
<dbReference type="Proteomes" id="UP000007093">
    <property type="component" value="Chromosome"/>
</dbReference>
<dbReference type="SUPFAM" id="SSF51182">
    <property type="entry name" value="RmlC-like cupins"/>
    <property type="match status" value="1"/>
</dbReference>
<accession>G4Q6T6</accession>
<evidence type="ECO:0000313" key="5">
    <source>
        <dbReference type="Proteomes" id="UP000007093"/>
    </source>
</evidence>
<dbReference type="EMBL" id="CP003058">
    <property type="protein sequence ID" value="AEQ22235.1"/>
    <property type="molecule type" value="Genomic_DNA"/>
</dbReference>
<dbReference type="FunCoup" id="G4Q6T6">
    <property type="interactions" value="103"/>
</dbReference>
<dbReference type="GO" id="GO:0005829">
    <property type="term" value="C:cytosol"/>
    <property type="evidence" value="ECO:0007669"/>
    <property type="project" value="TreeGrafter"/>
</dbReference>
<dbReference type="NCBIfam" id="TIGR01221">
    <property type="entry name" value="rmlC"/>
    <property type="match status" value="1"/>
</dbReference>
<evidence type="ECO:0000313" key="4">
    <source>
        <dbReference type="EMBL" id="AEQ22235.1"/>
    </source>
</evidence>
<dbReference type="InParanoid" id="G4Q6T6"/>
<comment type="similarity">
    <text evidence="3">Belongs to the dTDP-4-dehydrorhamnose 3,5-epimerase family.</text>
</comment>
<evidence type="ECO:0000256" key="1">
    <source>
        <dbReference type="PIRSR" id="PIRSR600888-1"/>
    </source>
</evidence>
<sequence>MGEIKMGQIKVDHNVGKIDGLCVITPTQHGDERGYFMETYNEHDMEEAGIHVKFVQDNQSMSTKGVLRGLHFQKHFPQCKLVRVIRGRVFDVAVDLRAQSKTYGKWYGVELTEENKKQFLIPEGFAHGFLVLSDVAEFCYKVNDFWHPDDEGGLAWNDPEIGIDWPEVGGVYPGNASAEGYTLQDGTKLMLSEKDQKWLGLDETFSFK</sequence>
<comment type="pathway">
    <text evidence="3">Carbohydrate biosynthesis; dTDP-L-rhamnose biosynthesis.</text>
</comment>
<feature type="site" description="Participates in a stacking interaction with the thymidine ring of dTDP-4-oxo-6-deoxyglucose" evidence="2">
    <location>
        <position position="146"/>
    </location>
</feature>
<dbReference type="InterPro" id="IPR000888">
    <property type="entry name" value="RmlC-like"/>
</dbReference>
<dbReference type="InterPro" id="IPR011051">
    <property type="entry name" value="RmlC_Cupin_sf"/>
</dbReference>
<keyword evidence="5" id="KW-1185">Reference proteome</keyword>
<dbReference type="PATRIC" id="fig|568816.4.peg.969"/>
<dbReference type="CDD" id="cd00438">
    <property type="entry name" value="cupin_RmlC"/>
    <property type="match status" value="1"/>
</dbReference>
<comment type="catalytic activity">
    <reaction evidence="3">
        <text>dTDP-4-dehydro-6-deoxy-alpha-D-glucose = dTDP-4-dehydro-beta-L-rhamnose</text>
        <dbReference type="Rhea" id="RHEA:16969"/>
        <dbReference type="ChEBI" id="CHEBI:57649"/>
        <dbReference type="ChEBI" id="CHEBI:62830"/>
        <dbReference type="EC" id="5.1.3.13"/>
    </reaction>
</comment>
<comment type="function">
    <text evidence="3">Catalyzes the epimerization of the C3' and C5'positions of dTDP-6-deoxy-D-xylo-4-hexulose, forming dTDP-6-deoxy-L-lyxo-4-hexulose.</text>
</comment>
<feature type="active site" description="Proton donor" evidence="1">
    <location>
        <position position="140"/>
    </location>
</feature>
<dbReference type="PANTHER" id="PTHR21047:SF2">
    <property type="entry name" value="THYMIDINE DIPHOSPHO-4-KETO-RHAMNOSE 3,5-EPIMERASE"/>
    <property type="match status" value="1"/>
</dbReference>
<feature type="active site" description="Proton acceptor" evidence="1">
    <location>
        <position position="71"/>
    </location>
</feature>
<dbReference type="Pfam" id="PF00908">
    <property type="entry name" value="dTDP_sugar_isom"/>
    <property type="match status" value="1"/>
</dbReference>
<dbReference type="eggNOG" id="COG1898">
    <property type="taxonomic scope" value="Bacteria"/>
</dbReference>
<dbReference type="AlphaFoldDB" id="G4Q6T6"/>
<dbReference type="PANTHER" id="PTHR21047">
    <property type="entry name" value="DTDP-6-DEOXY-D-GLUCOSE-3,5 EPIMERASE"/>
    <property type="match status" value="1"/>
</dbReference>
<keyword evidence="3" id="KW-0413">Isomerase</keyword>